<feature type="transmembrane region" description="Helical" evidence="1">
    <location>
        <begin position="107"/>
        <end position="125"/>
    </location>
</feature>
<dbReference type="AlphaFoldDB" id="A0A9X1L0J6"/>
<feature type="transmembrane region" description="Helical" evidence="1">
    <location>
        <begin position="7"/>
        <end position="25"/>
    </location>
</feature>
<evidence type="ECO:0000313" key="3">
    <source>
        <dbReference type="Proteomes" id="UP001139199"/>
    </source>
</evidence>
<reference evidence="2" key="1">
    <citation type="submission" date="2021-10" db="EMBL/GenBank/DDBJ databases">
        <title>Tamlana sargassums sp. nov., and Tamlana laminarinivorans sp. nov., two new bacteria isolated from the brown alga.</title>
        <authorList>
            <person name="Li J."/>
        </authorList>
    </citation>
    <scope>NUCLEOTIDE SEQUENCE</scope>
    <source>
        <strain evidence="2">PT2-4</strain>
    </source>
</reference>
<name>A0A9X1L0J6_9FLAO</name>
<comment type="caution">
    <text evidence="2">The sequence shown here is derived from an EMBL/GenBank/DDBJ whole genome shotgun (WGS) entry which is preliminary data.</text>
</comment>
<keyword evidence="1" id="KW-1133">Transmembrane helix</keyword>
<accession>A0A9X1L0J6</accession>
<protein>
    <submittedName>
        <fullName evidence="2">MFS transporter</fullName>
    </submittedName>
</protein>
<evidence type="ECO:0000256" key="1">
    <source>
        <dbReference type="SAM" id="Phobius"/>
    </source>
</evidence>
<keyword evidence="3" id="KW-1185">Reference proteome</keyword>
<gene>
    <name evidence="2" type="ORF">LG649_02140</name>
</gene>
<sequence>MTKQLKTIKIIHLAISLGVILAYIILGDKTYFTNFETPKVNSDSFIFMTIPLAAYFIANFLYKSQIKKNDKTLSLDRKFAIYHTATIMRLAVLEGGAFLILILKPELILFGILIILYIIFIRPTEDQFKRDFNIR</sequence>
<feature type="transmembrane region" description="Helical" evidence="1">
    <location>
        <begin position="82"/>
        <end position="101"/>
    </location>
</feature>
<organism evidence="2 3">
    <name type="scientific">Neotamlana laminarinivorans</name>
    <dbReference type="NCBI Taxonomy" id="2883124"/>
    <lineage>
        <taxon>Bacteria</taxon>
        <taxon>Pseudomonadati</taxon>
        <taxon>Bacteroidota</taxon>
        <taxon>Flavobacteriia</taxon>
        <taxon>Flavobacteriales</taxon>
        <taxon>Flavobacteriaceae</taxon>
        <taxon>Neotamlana</taxon>
    </lineage>
</organism>
<dbReference type="Proteomes" id="UP001139199">
    <property type="component" value="Unassembled WGS sequence"/>
</dbReference>
<evidence type="ECO:0000313" key="2">
    <source>
        <dbReference type="EMBL" id="MCB4797625.1"/>
    </source>
</evidence>
<proteinExistence type="predicted"/>
<feature type="transmembrane region" description="Helical" evidence="1">
    <location>
        <begin position="45"/>
        <end position="62"/>
    </location>
</feature>
<keyword evidence="1" id="KW-0472">Membrane</keyword>
<keyword evidence="1" id="KW-0812">Transmembrane</keyword>
<dbReference type="RefSeq" id="WP_226540426.1">
    <property type="nucleotide sequence ID" value="NZ_JAJAPW010000001.1"/>
</dbReference>
<dbReference type="EMBL" id="JAJAPW010000001">
    <property type="protein sequence ID" value="MCB4797625.1"/>
    <property type="molecule type" value="Genomic_DNA"/>
</dbReference>